<proteinExistence type="predicted"/>
<keyword evidence="3" id="KW-1185">Reference proteome</keyword>
<evidence type="ECO:0000313" key="3">
    <source>
        <dbReference type="Proteomes" id="UP000054359"/>
    </source>
</evidence>
<dbReference type="AlphaFoldDB" id="A0A087TBD7"/>
<feature type="compositionally biased region" description="Polar residues" evidence="1">
    <location>
        <begin position="21"/>
        <end position="31"/>
    </location>
</feature>
<organism evidence="2 3">
    <name type="scientific">Stegodyphus mimosarum</name>
    <name type="common">African social velvet spider</name>
    <dbReference type="NCBI Taxonomy" id="407821"/>
    <lineage>
        <taxon>Eukaryota</taxon>
        <taxon>Metazoa</taxon>
        <taxon>Ecdysozoa</taxon>
        <taxon>Arthropoda</taxon>
        <taxon>Chelicerata</taxon>
        <taxon>Arachnida</taxon>
        <taxon>Araneae</taxon>
        <taxon>Araneomorphae</taxon>
        <taxon>Entelegynae</taxon>
        <taxon>Eresoidea</taxon>
        <taxon>Eresidae</taxon>
        <taxon>Stegodyphus</taxon>
    </lineage>
</organism>
<feature type="non-terminal residue" evidence="2">
    <location>
        <position position="92"/>
    </location>
</feature>
<protein>
    <submittedName>
        <fullName evidence="2">Uncharacterized protein</fullName>
    </submittedName>
</protein>
<feature type="compositionally biased region" description="Basic and acidic residues" evidence="1">
    <location>
        <begin position="62"/>
        <end position="72"/>
    </location>
</feature>
<gene>
    <name evidence="2" type="ORF">X975_06131</name>
</gene>
<feature type="compositionally biased region" description="Basic residues" evidence="1">
    <location>
        <begin position="1"/>
        <end position="10"/>
    </location>
</feature>
<sequence length="92" mass="10201">MRRVVSRKLRPQSPKQEGGSADQNPVSSHSSVDAPRRRNPSSQEYLMRVPSGYSGSVNSSGRWRESRSEKITARPLEIGPGFSQYTSSPLEP</sequence>
<feature type="compositionally biased region" description="Polar residues" evidence="1">
    <location>
        <begin position="83"/>
        <end position="92"/>
    </location>
</feature>
<feature type="region of interest" description="Disordered" evidence="1">
    <location>
        <begin position="1"/>
        <end position="92"/>
    </location>
</feature>
<dbReference type="EMBL" id="KK114437">
    <property type="protein sequence ID" value="KFM62426.1"/>
    <property type="molecule type" value="Genomic_DNA"/>
</dbReference>
<evidence type="ECO:0000256" key="1">
    <source>
        <dbReference type="SAM" id="MobiDB-lite"/>
    </source>
</evidence>
<accession>A0A087TBD7</accession>
<evidence type="ECO:0000313" key="2">
    <source>
        <dbReference type="EMBL" id="KFM62426.1"/>
    </source>
</evidence>
<name>A0A087TBD7_STEMI</name>
<reference evidence="2 3" key="1">
    <citation type="submission" date="2013-11" db="EMBL/GenBank/DDBJ databases">
        <title>Genome sequencing of Stegodyphus mimosarum.</title>
        <authorList>
            <person name="Bechsgaard J."/>
        </authorList>
    </citation>
    <scope>NUCLEOTIDE SEQUENCE [LARGE SCALE GENOMIC DNA]</scope>
</reference>
<dbReference type="Proteomes" id="UP000054359">
    <property type="component" value="Unassembled WGS sequence"/>
</dbReference>